<feature type="non-terminal residue" evidence="6">
    <location>
        <position position="1"/>
    </location>
</feature>
<reference evidence="6 7" key="1">
    <citation type="submission" date="2019-03" db="EMBL/GenBank/DDBJ databases">
        <title>Metabolic potential of uncultured bacteria and archaea associated with petroleum seepage in deep-sea sediments.</title>
        <authorList>
            <person name="Dong X."/>
            <person name="Hubert C."/>
        </authorList>
    </citation>
    <scope>NUCLEOTIDE SEQUENCE [LARGE SCALE GENOMIC DNA]</scope>
    <source>
        <strain evidence="6">E29_bin36</strain>
    </source>
</reference>
<feature type="domain" description="F420-non-reducing hydrogenase iron-sulfur subunit D" evidence="5">
    <location>
        <begin position="2"/>
        <end position="75"/>
    </location>
</feature>
<evidence type="ECO:0000313" key="7">
    <source>
        <dbReference type="Proteomes" id="UP000315534"/>
    </source>
</evidence>
<dbReference type="Pfam" id="PF02662">
    <property type="entry name" value="FlpD"/>
    <property type="match status" value="1"/>
</dbReference>
<organism evidence="6 7">
    <name type="scientific">candidate division TA06 bacterium</name>
    <dbReference type="NCBI Taxonomy" id="2250710"/>
    <lineage>
        <taxon>Bacteria</taxon>
        <taxon>Bacteria division TA06</taxon>
    </lineage>
</organism>
<dbReference type="InterPro" id="IPR003813">
    <property type="entry name" value="MvhD/FlpD"/>
</dbReference>
<dbReference type="Proteomes" id="UP000315534">
    <property type="component" value="Unassembled WGS sequence"/>
</dbReference>
<keyword evidence="4" id="KW-0411">Iron-sulfur</keyword>
<dbReference type="GO" id="GO:0046872">
    <property type="term" value="F:metal ion binding"/>
    <property type="evidence" value="ECO:0007669"/>
    <property type="project" value="UniProtKB-KW"/>
</dbReference>
<keyword evidence="3" id="KW-0408">Iron</keyword>
<proteinExistence type="predicted"/>
<evidence type="ECO:0000256" key="4">
    <source>
        <dbReference type="ARBA" id="ARBA00023014"/>
    </source>
</evidence>
<keyword evidence="1" id="KW-0479">Metal-binding</keyword>
<evidence type="ECO:0000259" key="5">
    <source>
        <dbReference type="Pfam" id="PF02662"/>
    </source>
</evidence>
<dbReference type="AlphaFoldDB" id="A0A523XRN8"/>
<dbReference type="GO" id="GO:0051536">
    <property type="term" value="F:iron-sulfur cluster binding"/>
    <property type="evidence" value="ECO:0007669"/>
    <property type="project" value="UniProtKB-KW"/>
</dbReference>
<protein>
    <submittedName>
        <fullName evidence="6">Hydrogenase iron-sulfur subunit</fullName>
    </submittedName>
</protein>
<evidence type="ECO:0000256" key="1">
    <source>
        <dbReference type="ARBA" id="ARBA00022723"/>
    </source>
</evidence>
<name>A0A523XRN8_UNCT6</name>
<evidence type="ECO:0000256" key="3">
    <source>
        <dbReference type="ARBA" id="ARBA00023004"/>
    </source>
</evidence>
<evidence type="ECO:0000313" key="6">
    <source>
        <dbReference type="EMBL" id="TET81941.1"/>
    </source>
</evidence>
<dbReference type="GO" id="GO:0016491">
    <property type="term" value="F:oxidoreductase activity"/>
    <property type="evidence" value="ECO:0007669"/>
    <property type="project" value="UniProtKB-KW"/>
</dbReference>
<gene>
    <name evidence="6" type="ORF">E3J38_03035</name>
</gene>
<evidence type="ECO:0000256" key="2">
    <source>
        <dbReference type="ARBA" id="ARBA00023002"/>
    </source>
</evidence>
<comment type="caution">
    <text evidence="6">The sequence shown here is derived from an EMBL/GenBank/DDBJ whole genome shotgun (WGS) entry which is preliminary data.</text>
</comment>
<sequence>EAFLSLCDGVLIMGCRKGSCNYLTGNYQAEKVAKAFRKALELISVNPERLFVNLESDTEIIQVYEKFYRKIRRMGPLWPQDDGKREELRHQFLMARATLLDEELKWLVAREWTLVSRENAYGEITSQEKFDAVLEKRIEEQFLISRICDLLKEKAWSGVEISSELGEPTELIFRTIVEMTRRGLLTRAGIKERNPLYKTA</sequence>
<dbReference type="EMBL" id="SOIP01000188">
    <property type="protein sequence ID" value="TET81941.1"/>
    <property type="molecule type" value="Genomic_DNA"/>
</dbReference>
<accession>A0A523XRN8</accession>
<keyword evidence="2" id="KW-0560">Oxidoreductase</keyword>